<dbReference type="AlphaFoldDB" id="A0A0T5YZN2"/>
<dbReference type="InterPro" id="IPR029046">
    <property type="entry name" value="LolA/LolB/LppX"/>
</dbReference>
<reference evidence="13 14" key="1">
    <citation type="submission" date="2015-11" db="EMBL/GenBank/DDBJ databases">
        <title>The genome of Candidatus Endoriftia persephone in Ridgeia piscesae and population structure of the North Eastern Pacific vestimentiferan symbionts.</title>
        <authorList>
            <person name="Perez M."/>
            <person name="Juniper K.S."/>
        </authorList>
    </citation>
    <scope>NUCLEOTIDE SEQUENCE [LARGE SCALE GENOMIC DNA]</scope>
    <source>
        <strain evidence="12">Ind10</strain>
        <strain evidence="11">Ind11</strain>
    </source>
</reference>
<name>A0A0T5YZN2_9GAMM</name>
<dbReference type="GO" id="GO:0044874">
    <property type="term" value="P:lipoprotein localization to outer membrane"/>
    <property type="evidence" value="ECO:0007669"/>
    <property type="project" value="UniProtKB-UniRule"/>
</dbReference>
<evidence type="ECO:0000256" key="2">
    <source>
        <dbReference type="ARBA" id="ARBA00007615"/>
    </source>
</evidence>
<dbReference type="CDD" id="cd16325">
    <property type="entry name" value="LolA"/>
    <property type="match status" value="1"/>
</dbReference>
<dbReference type="Pfam" id="PF03548">
    <property type="entry name" value="LolA"/>
    <property type="match status" value="1"/>
</dbReference>
<dbReference type="GO" id="GO:0042597">
    <property type="term" value="C:periplasmic space"/>
    <property type="evidence" value="ECO:0007669"/>
    <property type="project" value="UniProtKB-SubCell"/>
</dbReference>
<dbReference type="Proteomes" id="UP000051634">
    <property type="component" value="Unassembled WGS sequence"/>
</dbReference>
<keyword evidence="9 10" id="KW-0143">Chaperone</keyword>
<evidence type="ECO:0000256" key="7">
    <source>
        <dbReference type="ARBA" id="ARBA00022764"/>
    </source>
</evidence>
<dbReference type="RefSeq" id="WP_057955131.1">
    <property type="nucleotide sequence ID" value="NZ_KQ556869.1"/>
</dbReference>
<keyword evidence="7 10" id="KW-0574">Periplasm</keyword>
<evidence type="ECO:0000256" key="10">
    <source>
        <dbReference type="HAMAP-Rule" id="MF_00240"/>
    </source>
</evidence>
<evidence type="ECO:0000256" key="4">
    <source>
        <dbReference type="ARBA" id="ARBA00014035"/>
    </source>
</evidence>
<dbReference type="InterPro" id="IPR004564">
    <property type="entry name" value="OM_lipoprot_carrier_LolA-like"/>
</dbReference>
<protein>
    <recommendedName>
        <fullName evidence="4 10">Outer-membrane lipoprotein carrier protein</fullName>
    </recommendedName>
</protein>
<comment type="subcellular location">
    <subcellularLocation>
        <location evidence="1 10">Periplasm</location>
    </subcellularLocation>
</comment>
<dbReference type="STRING" id="54398.Ga0074115_13154"/>
<keyword evidence="12" id="KW-0449">Lipoprotein</keyword>
<accession>A0A0T5YZN2</accession>
<keyword evidence="5 10" id="KW-0813">Transport</keyword>
<feature type="chain" id="PRO_5010591256" description="Outer-membrane lipoprotein carrier protein" evidence="10">
    <location>
        <begin position="23"/>
        <end position="213"/>
    </location>
</feature>
<comment type="similarity">
    <text evidence="2 10">Belongs to the LolA family.</text>
</comment>
<keyword evidence="6 10" id="KW-0732">Signal</keyword>
<keyword evidence="14" id="KW-1185">Reference proteome</keyword>
<keyword evidence="8 10" id="KW-0653">Protein transport</keyword>
<dbReference type="EMBL" id="LDXT01000066">
    <property type="protein sequence ID" value="KRT56104.1"/>
    <property type="molecule type" value="Genomic_DNA"/>
</dbReference>
<dbReference type="SUPFAM" id="SSF89392">
    <property type="entry name" value="Prokaryotic lipoproteins and lipoprotein localization factors"/>
    <property type="match status" value="1"/>
</dbReference>
<dbReference type="Proteomes" id="UP000051276">
    <property type="component" value="Unassembled WGS sequence"/>
</dbReference>
<dbReference type="InterPro" id="IPR018323">
    <property type="entry name" value="OM_lipoprot_carrier_LolA_Pbac"/>
</dbReference>
<evidence type="ECO:0000313" key="14">
    <source>
        <dbReference type="Proteomes" id="UP000051634"/>
    </source>
</evidence>
<sequence length="213" mass="24315" precursor="true">MTRFFSLLLTLLLSGFAQPSLATEADGATGVKQLRQFLSNLITLQAEFVQTLRQPDSDQIYITSGILYLQRPGRFRWQYDAPSHQLIIADGNRIWLHDRELEQVSHRDQQAALKGTPAQLLSDTGPIERHFAITELGQKDGIDWLSLKPKQKDVEIDQVKLGLKQNQLVQMEMVDNFGQITRFRFSNLQRNPALEHELFVFDPPDGIDMIGDL</sequence>
<feature type="signal peptide" evidence="10">
    <location>
        <begin position="1"/>
        <end position="22"/>
    </location>
</feature>
<dbReference type="EMBL" id="LMXI01000561">
    <property type="protein sequence ID" value="KRT57324.1"/>
    <property type="molecule type" value="Genomic_DNA"/>
</dbReference>
<evidence type="ECO:0000256" key="3">
    <source>
        <dbReference type="ARBA" id="ARBA00011245"/>
    </source>
</evidence>
<organism evidence="11 14">
    <name type="scientific">endosymbiont of Ridgeia piscesae</name>
    <dbReference type="NCBI Taxonomy" id="54398"/>
    <lineage>
        <taxon>Bacteria</taxon>
        <taxon>Pseudomonadati</taxon>
        <taxon>Pseudomonadota</taxon>
        <taxon>Gammaproteobacteria</taxon>
        <taxon>sulfur-oxidizing symbionts</taxon>
    </lineage>
</organism>
<dbReference type="HAMAP" id="MF_00240">
    <property type="entry name" value="LolA"/>
    <property type="match status" value="1"/>
</dbReference>
<gene>
    <name evidence="10" type="primary">lolA</name>
    <name evidence="11" type="ORF">Ga0074115_13154</name>
    <name evidence="12" type="ORF">Ga0076813_113315</name>
</gene>
<dbReference type="Gene3D" id="2.50.20.10">
    <property type="entry name" value="Lipoprotein localisation LolA/LolB/LppX"/>
    <property type="match status" value="1"/>
</dbReference>
<evidence type="ECO:0000256" key="9">
    <source>
        <dbReference type="ARBA" id="ARBA00023186"/>
    </source>
</evidence>
<dbReference type="PANTHER" id="PTHR35869">
    <property type="entry name" value="OUTER-MEMBRANE LIPOPROTEIN CARRIER PROTEIN"/>
    <property type="match status" value="1"/>
</dbReference>
<evidence type="ECO:0000313" key="12">
    <source>
        <dbReference type="EMBL" id="KRT57324.1"/>
    </source>
</evidence>
<evidence type="ECO:0000256" key="8">
    <source>
        <dbReference type="ARBA" id="ARBA00022927"/>
    </source>
</evidence>
<dbReference type="PANTHER" id="PTHR35869:SF1">
    <property type="entry name" value="OUTER-MEMBRANE LIPOPROTEIN CARRIER PROTEIN"/>
    <property type="match status" value="1"/>
</dbReference>
<dbReference type="NCBIfam" id="TIGR00547">
    <property type="entry name" value="lolA"/>
    <property type="match status" value="1"/>
</dbReference>
<evidence type="ECO:0000256" key="6">
    <source>
        <dbReference type="ARBA" id="ARBA00022729"/>
    </source>
</evidence>
<evidence type="ECO:0000313" key="11">
    <source>
        <dbReference type="EMBL" id="KRT56104.1"/>
    </source>
</evidence>
<comment type="subunit">
    <text evidence="3 10">Monomer.</text>
</comment>
<dbReference type="OrthoDB" id="9787361at2"/>
<evidence type="ECO:0000313" key="13">
    <source>
        <dbReference type="Proteomes" id="UP000051276"/>
    </source>
</evidence>
<comment type="function">
    <text evidence="10">Participates in the translocation of lipoproteins from the inner membrane to the outer membrane. Only forms a complex with a lipoprotein if the residue after the N-terminal Cys is not an aspartate (The Asp acts as a targeting signal to indicate that the lipoprotein should stay in the inner membrane).</text>
</comment>
<evidence type="ECO:0000256" key="1">
    <source>
        <dbReference type="ARBA" id="ARBA00004418"/>
    </source>
</evidence>
<dbReference type="GO" id="GO:0042953">
    <property type="term" value="P:lipoprotein transport"/>
    <property type="evidence" value="ECO:0007669"/>
    <property type="project" value="InterPro"/>
</dbReference>
<proteinExistence type="inferred from homology"/>
<evidence type="ECO:0000256" key="5">
    <source>
        <dbReference type="ARBA" id="ARBA00022448"/>
    </source>
</evidence>
<comment type="caution">
    <text evidence="11">The sequence shown here is derived from an EMBL/GenBank/DDBJ whole genome shotgun (WGS) entry which is preliminary data.</text>
</comment>